<dbReference type="EMBL" id="MU001747">
    <property type="protein sequence ID" value="KAF2800473.1"/>
    <property type="molecule type" value="Genomic_DNA"/>
</dbReference>
<keyword evidence="1 2" id="KW-0732">Signal</keyword>
<organism evidence="4 5">
    <name type="scientific">Melanomma pulvis-pyrius CBS 109.77</name>
    <dbReference type="NCBI Taxonomy" id="1314802"/>
    <lineage>
        <taxon>Eukaryota</taxon>
        <taxon>Fungi</taxon>
        <taxon>Dikarya</taxon>
        <taxon>Ascomycota</taxon>
        <taxon>Pezizomycotina</taxon>
        <taxon>Dothideomycetes</taxon>
        <taxon>Pleosporomycetidae</taxon>
        <taxon>Pleosporales</taxon>
        <taxon>Melanommataceae</taxon>
        <taxon>Melanomma</taxon>
    </lineage>
</organism>
<dbReference type="PANTHER" id="PTHR43037">
    <property type="entry name" value="UNNAMED PRODUCT-RELATED"/>
    <property type="match status" value="1"/>
</dbReference>
<dbReference type="GO" id="GO:0008236">
    <property type="term" value="F:serine-type peptidase activity"/>
    <property type="evidence" value="ECO:0007669"/>
    <property type="project" value="InterPro"/>
</dbReference>
<feature type="chain" id="PRO_5025503183" description="Peptidase S9 prolyl oligopeptidase catalytic domain-containing protein" evidence="2">
    <location>
        <begin position="22"/>
        <end position="899"/>
    </location>
</feature>
<dbReference type="PANTHER" id="PTHR43037:SF4">
    <property type="entry name" value="PEPTIDASE S9 PROLYL OLIGOPEPTIDASE CATALYTIC DOMAIN-CONTAINING PROTEIN"/>
    <property type="match status" value="1"/>
</dbReference>
<gene>
    <name evidence="4" type="ORF">K505DRAFT_1617</name>
</gene>
<name>A0A6A6XW51_9PLEO</name>
<proteinExistence type="predicted"/>
<dbReference type="Proteomes" id="UP000799757">
    <property type="component" value="Unassembled WGS sequence"/>
</dbReference>
<evidence type="ECO:0000256" key="2">
    <source>
        <dbReference type="SAM" id="SignalP"/>
    </source>
</evidence>
<evidence type="ECO:0000259" key="3">
    <source>
        <dbReference type="Pfam" id="PF00326"/>
    </source>
</evidence>
<sequence length="899" mass="98990">MSRSWLCKLLLSFLLFFFCDAVRYEPAMVPIDRRQENTSLALSSKWELLGPFQIGTREATWGADPLEYLGGFRQLQYDQNAQFRSSLPVNGTAKWSIIDATQTSSTATSANASLSVSYTNVDWDFLKIVYGWAAVQYQAWARGEITVTGYKTQSVILYTDAILEYWIDDAHYFGGDFYTYRKAPPVLHLTPGTHKIDLRLVRDVRAFGGILKPTIDVILDIQAASGTLELAKPGILISDVVGGKLASPIASITLRNSGKDDIQIVGIQPAEVRPPLSLQRLDPQVVLAQVPRVLTSCQTDNASPSKASNVVLVAGQTRPVAFNVSLPAYNISSVHYVITYKSINADNKISRLEVSQNLTEQSIYKPHKITYLHPGGMVSYAMLRPPAKNTSCPSGQRLLPVLLGLHGAGLEADNGIVAHALDPVPDLCSWVMFPTGVTPWSGDDWHNWGFTDVEAAVNSIPFWIEHVGWQGPGVDVNRWIVTGHSNGGQGSWYALTHRPDRIVAAAPLSGYASIQKYVPYELWQPMDPRRTAIVSGSLNSYRHEMLMDNAKGIPVLQQHGEIDDNVPAYNSRLLSQLLFQAGTSSSFYDVPRQNHWWDTVMTTPQLVDFYYKQTTNNDTIPRKLSEFNFVVGDPGDMGSKGGILVTHLEDPGQYGKVDVKGRVIKTSNVLSLELEPRLWQRETVIVDGQELELAESLSIYKADGSWEPGNDVSYRRGRQLGAMTAILRTRGPFIVRHQGNQTAHVALQVSRNLHQYFSADSVVVYEASWGDSTSGTGNVISVAIGEAPPSLRPDFPVQVGPAGVSVRDSRGRLHELNEGARLGAAFLRPLEDERLELVLWGSDELGLSLAARLAPMLTGVGQPDFVVLGESARWRGVEGAVALGFFDHEWAMTPSSVVH</sequence>
<feature type="domain" description="Peptidase S9 prolyl oligopeptidase catalytic" evidence="3">
    <location>
        <begin position="441"/>
        <end position="599"/>
    </location>
</feature>
<dbReference type="AlphaFoldDB" id="A0A6A6XW51"/>
<protein>
    <recommendedName>
        <fullName evidence="3">Peptidase S9 prolyl oligopeptidase catalytic domain-containing protein</fullName>
    </recommendedName>
</protein>
<accession>A0A6A6XW51</accession>
<evidence type="ECO:0000256" key="1">
    <source>
        <dbReference type="ARBA" id="ARBA00022729"/>
    </source>
</evidence>
<evidence type="ECO:0000313" key="5">
    <source>
        <dbReference type="Proteomes" id="UP000799757"/>
    </source>
</evidence>
<keyword evidence="5" id="KW-1185">Reference proteome</keyword>
<reference evidence="4" key="1">
    <citation type="journal article" date="2020" name="Stud. Mycol.">
        <title>101 Dothideomycetes genomes: a test case for predicting lifestyles and emergence of pathogens.</title>
        <authorList>
            <person name="Haridas S."/>
            <person name="Albert R."/>
            <person name="Binder M."/>
            <person name="Bloem J."/>
            <person name="Labutti K."/>
            <person name="Salamov A."/>
            <person name="Andreopoulos B."/>
            <person name="Baker S."/>
            <person name="Barry K."/>
            <person name="Bills G."/>
            <person name="Bluhm B."/>
            <person name="Cannon C."/>
            <person name="Castanera R."/>
            <person name="Culley D."/>
            <person name="Daum C."/>
            <person name="Ezra D."/>
            <person name="Gonzalez J."/>
            <person name="Henrissat B."/>
            <person name="Kuo A."/>
            <person name="Liang C."/>
            <person name="Lipzen A."/>
            <person name="Lutzoni F."/>
            <person name="Magnuson J."/>
            <person name="Mondo S."/>
            <person name="Nolan M."/>
            <person name="Ohm R."/>
            <person name="Pangilinan J."/>
            <person name="Park H.-J."/>
            <person name="Ramirez L."/>
            <person name="Alfaro M."/>
            <person name="Sun H."/>
            <person name="Tritt A."/>
            <person name="Yoshinaga Y."/>
            <person name="Zwiers L.-H."/>
            <person name="Turgeon B."/>
            <person name="Goodwin S."/>
            <person name="Spatafora J."/>
            <person name="Crous P."/>
            <person name="Grigoriev I."/>
        </authorList>
    </citation>
    <scope>NUCLEOTIDE SEQUENCE</scope>
    <source>
        <strain evidence="4">CBS 109.77</strain>
    </source>
</reference>
<dbReference type="Gene3D" id="3.40.50.1820">
    <property type="entry name" value="alpha/beta hydrolase"/>
    <property type="match status" value="1"/>
</dbReference>
<dbReference type="InterPro" id="IPR001375">
    <property type="entry name" value="Peptidase_S9_cat"/>
</dbReference>
<feature type="signal peptide" evidence="2">
    <location>
        <begin position="1"/>
        <end position="21"/>
    </location>
</feature>
<dbReference type="InterPro" id="IPR050955">
    <property type="entry name" value="Plant_Biomass_Hydrol_Est"/>
</dbReference>
<dbReference type="Pfam" id="PF00326">
    <property type="entry name" value="Peptidase_S9"/>
    <property type="match status" value="1"/>
</dbReference>
<dbReference type="OrthoDB" id="449091at2759"/>
<evidence type="ECO:0000313" key="4">
    <source>
        <dbReference type="EMBL" id="KAF2800473.1"/>
    </source>
</evidence>
<dbReference type="GO" id="GO:0006508">
    <property type="term" value="P:proteolysis"/>
    <property type="evidence" value="ECO:0007669"/>
    <property type="project" value="InterPro"/>
</dbReference>
<dbReference type="InterPro" id="IPR029058">
    <property type="entry name" value="AB_hydrolase_fold"/>
</dbReference>
<dbReference type="SUPFAM" id="SSF53474">
    <property type="entry name" value="alpha/beta-Hydrolases"/>
    <property type="match status" value="1"/>
</dbReference>